<dbReference type="CDD" id="cd12162">
    <property type="entry name" value="2-Hacid_dh_4"/>
    <property type="match status" value="1"/>
</dbReference>
<dbReference type="EMBL" id="CP000473">
    <property type="protein sequence ID" value="ABJ85671.1"/>
    <property type="molecule type" value="Genomic_DNA"/>
</dbReference>
<evidence type="ECO:0000313" key="7">
    <source>
        <dbReference type="EMBL" id="ABJ85671.1"/>
    </source>
</evidence>
<dbReference type="Gene3D" id="3.40.50.720">
    <property type="entry name" value="NAD(P)-binding Rossmann-like Domain"/>
    <property type="match status" value="2"/>
</dbReference>
<dbReference type="KEGG" id="sus:Acid_4712"/>
<gene>
    <name evidence="7" type="ordered locus">Acid_4712</name>
</gene>
<comment type="similarity">
    <text evidence="1 4">Belongs to the D-isomer specific 2-hydroxyacid dehydrogenase family.</text>
</comment>
<evidence type="ECO:0000256" key="2">
    <source>
        <dbReference type="ARBA" id="ARBA00023002"/>
    </source>
</evidence>
<keyword evidence="3" id="KW-0520">NAD</keyword>
<evidence type="ECO:0000256" key="3">
    <source>
        <dbReference type="ARBA" id="ARBA00023027"/>
    </source>
</evidence>
<dbReference type="OrthoDB" id="9805416at2"/>
<dbReference type="InterPro" id="IPR029753">
    <property type="entry name" value="D-isomer_DH_CS"/>
</dbReference>
<dbReference type="Pfam" id="PF00389">
    <property type="entry name" value="2-Hacid_dh"/>
    <property type="match status" value="1"/>
</dbReference>
<dbReference type="PANTHER" id="PTHR43761:SF1">
    <property type="entry name" value="D-ISOMER SPECIFIC 2-HYDROXYACID DEHYDROGENASE CATALYTIC DOMAIN-CONTAINING PROTEIN-RELATED"/>
    <property type="match status" value="1"/>
</dbReference>
<keyword evidence="2 4" id="KW-0560">Oxidoreductase</keyword>
<proteinExistence type="inferred from homology"/>
<evidence type="ECO:0000256" key="1">
    <source>
        <dbReference type="ARBA" id="ARBA00005854"/>
    </source>
</evidence>
<dbReference type="PROSITE" id="PS00670">
    <property type="entry name" value="D_2_HYDROXYACID_DH_2"/>
    <property type="match status" value="1"/>
</dbReference>
<dbReference type="GO" id="GO:0016616">
    <property type="term" value="F:oxidoreductase activity, acting on the CH-OH group of donors, NAD or NADP as acceptor"/>
    <property type="evidence" value="ECO:0007669"/>
    <property type="project" value="InterPro"/>
</dbReference>
<dbReference type="PROSITE" id="PS00671">
    <property type="entry name" value="D_2_HYDROXYACID_DH_3"/>
    <property type="match status" value="1"/>
</dbReference>
<dbReference type="eggNOG" id="COG1052">
    <property type="taxonomic scope" value="Bacteria"/>
</dbReference>
<dbReference type="STRING" id="234267.Acid_4712"/>
<feature type="domain" description="D-isomer specific 2-hydroxyacid dehydrogenase NAD-binding" evidence="6">
    <location>
        <begin position="107"/>
        <end position="287"/>
    </location>
</feature>
<dbReference type="FunFam" id="3.40.50.720:FF:000203">
    <property type="entry name" value="D-3-phosphoglycerate dehydrogenase (SerA)"/>
    <property type="match status" value="1"/>
</dbReference>
<dbReference type="SUPFAM" id="SSF51735">
    <property type="entry name" value="NAD(P)-binding Rossmann-fold domains"/>
    <property type="match status" value="1"/>
</dbReference>
<reference evidence="7" key="1">
    <citation type="submission" date="2006-10" db="EMBL/GenBank/DDBJ databases">
        <title>Complete sequence of Solibacter usitatus Ellin6076.</title>
        <authorList>
            <consortium name="US DOE Joint Genome Institute"/>
            <person name="Copeland A."/>
            <person name="Lucas S."/>
            <person name="Lapidus A."/>
            <person name="Barry K."/>
            <person name="Detter J.C."/>
            <person name="Glavina del Rio T."/>
            <person name="Hammon N."/>
            <person name="Israni S."/>
            <person name="Dalin E."/>
            <person name="Tice H."/>
            <person name="Pitluck S."/>
            <person name="Thompson L.S."/>
            <person name="Brettin T."/>
            <person name="Bruce D."/>
            <person name="Han C."/>
            <person name="Tapia R."/>
            <person name="Gilna P."/>
            <person name="Schmutz J."/>
            <person name="Larimer F."/>
            <person name="Land M."/>
            <person name="Hauser L."/>
            <person name="Kyrpides N."/>
            <person name="Mikhailova N."/>
            <person name="Janssen P.H."/>
            <person name="Kuske C.R."/>
            <person name="Richardson P."/>
        </authorList>
    </citation>
    <scope>NUCLEOTIDE SEQUENCE</scope>
    <source>
        <strain evidence="7">Ellin6076</strain>
    </source>
</reference>
<dbReference type="InterPro" id="IPR006139">
    <property type="entry name" value="D-isomer_2_OHA_DH_cat_dom"/>
</dbReference>
<evidence type="ECO:0000259" key="6">
    <source>
        <dbReference type="Pfam" id="PF02826"/>
    </source>
</evidence>
<dbReference type="Pfam" id="PF02826">
    <property type="entry name" value="2-Hacid_dh_C"/>
    <property type="match status" value="1"/>
</dbReference>
<organism evidence="7">
    <name type="scientific">Solibacter usitatus (strain Ellin6076)</name>
    <dbReference type="NCBI Taxonomy" id="234267"/>
    <lineage>
        <taxon>Bacteria</taxon>
        <taxon>Pseudomonadati</taxon>
        <taxon>Acidobacteriota</taxon>
        <taxon>Terriglobia</taxon>
        <taxon>Bryobacterales</taxon>
        <taxon>Solibacteraceae</taxon>
        <taxon>Candidatus Solibacter</taxon>
    </lineage>
</organism>
<dbReference type="InterPro" id="IPR006140">
    <property type="entry name" value="D-isomer_DH_NAD-bd"/>
</dbReference>
<dbReference type="InterPro" id="IPR036291">
    <property type="entry name" value="NAD(P)-bd_dom_sf"/>
</dbReference>
<evidence type="ECO:0000256" key="4">
    <source>
        <dbReference type="RuleBase" id="RU003719"/>
    </source>
</evidence>
<dbReference type="InParanoid" id="Q01XE4"/>
<dbReference type="InterPro" id="IPR050418">
    <property type="entry name" value="D-iso_2-hydroxyacid_DH_PdxB"/>
</dbReference>
<protein>
    <submittedName>
        <fullName evidence="7">D-isomer specific 2-hydroxyacid dehydrogenase, NAD-binding</fullName>
    </submittedName>
</protein>
<dbReference type="AlphaFoldDB" id="Q01XE4"/>
<dbReference type="PANTHER" id="PTHR43761">
    <property type="entry name" value="D-ISOMER SPECIFIC 2-HYDROXYACID DEHYDROGENASE FAMILY PROTEIN (AFU_ORTHOLOGUE AFUA_1G13630)"/>
    <property type="match status" value="1"/>
</dbReference>
<feature type="domain" description="D-isomer specific 2-hydroxyacid dehydrogenase catalytic" evidence="5">
    <location>
        <begin position="22"/>
        <end position="315"/>
    </location>
</feature>
<dbReference type="SUPFAM" id="SSF52283">
    <property type="entry name" value="Formate/glycerate dehydrogenase catalytic domain-like"/>
    <property type="match status" value="1"/>
</dbReference>
<sequence>MKIVVLDGYCLNPGDLSWDTLRGFGEVEIFDRTPADQVAARARGAAIALTNKTPFKADTLAGLPDLKYIGVLATGYNIVDVEAARRYGITVTNIPTYGTASVAQFVFALLLEMCHNVRLHADAVRAGEWSRNADWSFWKSPLVELAGKTMGVIGFGRIGRSVGRIADAMGMKVIANDTFQGNPPDYAEFRWATVEELLRESDVVSLHSPLFPETQGMINARSLGLMKPSAFLINTSRGPLVVDQDLADALNAGTIAGAALDVLSVEPPAESNPLLSARNCLVTPHIAWATREARARLMDLAMSNISGYLSGNPLNVIK</sequence>
<dbReference type="HOGENOM" id="CLU_019796_1_3_0"/>
<evidence type="ECO:0000259" key="5">
    <source>
        <dbReference type="Pfam" id="PF00389"/>
    </source>
</evidence>
<accession>Q01XE4</accession>
<name>Q01XE4_SOLUE</name>
<dbReference type="GO" id="GO:0051287">
    <property type="term" value="F:NAD binding"/>
    <property type="evidence" value="ECO:0007669"/>
    <property type="project" value="InterPro"/>
</dbReference>